<evidence type="ECO:0000313" key="2">
    <source>
        <dbReference type="Proteomes" id="UP000299102"/>
    </source>
</evidence>
<proteinExistence type="predicted"/>
<dbReference type="AlphaFoldDB" id="A0A4C1ZBY1"/>
<comment type="caution">
    <text evidence="1">The sequence shown here is derived from an EMBL/GenBank/DDBJ whole genome shotgun (WGS) entry which is preliminary data.</text>
</comment>
<evidence type="ECO:0000313" key="1">
    <source>
        <dbReference type="EMBL" id="GBP85240.1"/>
    </source>
</evidence>
<reference evidence="1 2" key="1">
    <citation type="journal article" date="2019" name="Commun. Biol.">
        <title>The bagworm genome reveals a unique fibroin gene that provides high tensile strength.</title>
        <authorList>
            <person name="Kono N."/>
            <person name="Nakamura H."/>
            <person name="Ohtoshi R."/>
            <person name="Tomita M."/>
            <person name="Numata K."/>
            <person name="Arakawa K."/>
        </authorList>
    </citation>
    <scope>NUCLEOTIDE SEQUENCE [LARGE SCALE GENOMIC DNA]</scope>
</reference>
<organism evidence="1 2">
    <name type="scientific">Eumeta variegata</name>
    <name type="common">Bagworm moth</name>
    <name type="synonym">Eumeta japonica</name>
    <dbReference type="NCBI Taxonomy" id="151549"/>
    <lineage>
        <taxon>Eukaryota</taxon>
        <taxon>Metazoa</taxon>
        <taxon>Ecdysozoa</taxon>
        <taxon>Arthropoda</taxon>
        <taxon>Hexapoda</taxon>
        <taxon>Insecta</taxon>
        <taxon>Pterygota</taxon>
        <taxon>Neoptera</taxon>
        <taxon>Endopterygota</taxon>
        <taxon>Lepidoptera</taxon>
        <taxon>Glossata</taxon>
        <taxon>Ditrysia</taxon>
        <taxon>Tineoidea</taxon>
        <taxon>Psychidae</taxon>
        <taxon>Oiketicinae</taxon>
        <taxon>Eumeta</taxon>
    </lineage>
</organism>
<accession>A0A4C1ZBY1</accession>
<name>A0A4C1ZBY1_EUMVA</name>
<dbReference type="Proteomes" id="UP000299102">
    <property type="component" value="Unassembled WGS sequence"/>
</dbReference>
<gene>
    <name evidence="1" type="ORF">EVAR_55819_1</name>
</gene>
<dbReference type="EMBL" id="BGZK01001724">
    <property type="protein sequence ID" value="GBP85240.1"/>
    <property type="molecule type" value="Genomic_DNA"/>
</dbReference>
<keyword evidence="2" id="KW-1185">Reference proteome</keyword>
<sequence length="119" mass="13389">MRSAAKRAPSATWLAAFGASYKSWMFAHSRAPRPRRPLTAVTRTLAALQLRARPSHCNLLSILSKRFIRCIPVRQVNRIIFRTKCTGLDLPIEDNGRQQALTGTGLTWRGSKSKPFNLK</sequence>
<protein>
    <submittedName>
        <fullName evidence="1">Uncharacterized protein</fullName>
    </submittedName>
</protein>